<dbReference type="GO" id="GO:0003676">
    <property type="term" value="F:nucleic acid binding"/>
    <property type="evidence" value="ECO:0007669"/>
    <property type="project" value="InterPro"/>
</dbReference>
<keyword evidence="3" id="KW-1185">Reference proteome</keyword>
<keyword evidence="2" id="KW-0808">Transferase</keyword>
<gene>
    <name evidence="2" type="ORF">PHMEG_00010502</name>
</gene>
<keyword evidence="2" id="KW-0548">Nucleotidyltransferase</keyword>
<organism evidence="2 3">
    <name type="scientific">Phytophthora megakarya</name>
    <dbReference type="NCBI Taxonomy" id="4795"/>
    <lineage>
        <taxon>Eukaryota</taxon>
        <taxon>Sar</taxon>
        <taxon>Stramenopiles</taxon>
        <taxon>Oomycota</taxon>
        <taxon>Peronosporomycetes</taxon>
        <taxon>Peronosporales</taxon>
        <taxon>Peronosporaceae</taxon>
        <taxon>Phytophthora</taxon>
    </lineage>
</organism>
<evidence type="ECO:0000313" key="3">
    <source>
        <dbReference type="Proteomes" id="UP000198211"/>
    </source>
</evidence>
<comment type="caution">
    <text evidence="2">The sequence shown here is derived from an EMBL/GenBank/DDBJ whole genome shotgun (WGS) entry which is preliminary data.</text>
</comment>
<protein>
    <submittedName>
        <fullName evidence="2">Reverse transcriptase</fullName>
    </submittedName>
</protein>
<feature type="region of interest" description="Disordered" evidence="1">
    <location>
        <begin position="79"/>
        <end position="137"/>
    </location>
</feature>
<sequence>MSAFLRAFNKILDQRQRETMAYRPQANGSAERMVHTITRALKMYVQDLDQQEITHSALPSRSIPLEIRSEENTILHGSWLGSEIHPGDGDPDGKYNEKRSGSAEMAISDPEALPAGTRASQSAHTGNDLGSGGSAQQYTQSRSDFVSGYTWIGYGYAKKLAHLWHGPFRVTEKIGEYAVSLEIDGPAYKSSRSSRVEGLSGSADSTSYGVGSASARFRTKHFSLEIAGSKIVIQMNTKSRGSRICQS</sequence>
<dbReference type="EMBL" id="NBNE01001051">
    <property type="protein sequence ID" value="OWZ15798.1"/>
    <property type="molecule type" value="Genomic_DNA"/>
</dbReference>
<evidence type="ECO:0000256" key="1">
    <source>
        <dbReference type="SAM" id="MobiDB-lite"/>
    </source>
</evidence>
<dbReference type="AlphaFoldDB" id="A0A225WEW9"/>
<reference evidence="3" key="1">
    <citation type="submission" date="2017-03" db="EMBL/GenBank/DDBJ databases">
        <title>Phytopthora megakarya and P. palmivora, two closely related causual agents of cacao black pod achieved similar genome size and gene model numbers by different mechanisms.</title>
        <authorList>
            <person name="Ali S."/>
            <person name="Shao J."/>
            <person name="Larry D.J."/>
            <person name="Kronmiller B."/>
            <person name="Shen D."/>
            <person name="Strem M.D."/>
            <person name="Melnick R.L."/>
            <person name="Guiltinan M.J."/>
            <person name="Tyler B.M."/>
            <person name="Meinhardt L.W."/>
            <person name="Bailey B.A."/>
        </authorList>
    </citation>
    <scope>NUCLEOTIDE SEQUENCE [LARGE SCALE GENOMIC DNA]</scope>
    <source>
        <strain evidence="3">zdho120</strain>
    </source>
</reference>
<dbReference type="InterPro" id="IPR036397">
    <property type="entry name" value="RNaseH_sf"/>
</dbReference>
<dbReference type="GO" id="GO:0003964">
    <property type="term" value="F:RNA-directed DNA polymerase activity"/>
    <property type="evidence" value="ECO:0007669"/>
    <property type="project" value="UniProtKB-KW"/>
</dbReference>
<accession>A0A225WEW9</accession>
<dbReference type="Gene3D" id="3.30.420.10">
    <property type="entry name" value="Ribonuclease H-like superfamily/Ribonuclease H"/>
    <property type="match status" value="1"/>
</dbReference>
<keyword evidence="2" id="KW-0695">RNA-directed DNA polymerase</keyword>
<evidence type="ECO:0000313" key="2">
    <source>
        <dbReference type="EMBL" id="OWZ15798.1"/>
    </source>
</evidence>
<name>A0A225WEW9_9STRA</name>
<feature type="compositionally biased region" description="Basic and acidic residues" evidence="1">
    <location>
        <begin position="85"/>
        <end position="101"/>
    </location>
</feature>
<dbReference type="Proteomes" id="UP000198211">
    <property type="component" value="Unassembled WGS sequence"/>
</dbReference>
<proteinExistence type="predicted"/>